<dbReference type="InParanoid" id="A0A1X7VJA5"/>
<protein>
    <recommendedName>
        <fullName evidence="6">DNA 3'-5' helicase</fullName>
        <ecNumber evidence="6">5.6.2.4</ecNumber>
    </recommendedName>
    <alternativeName>
        <fullName evidence="7">DNA 3'-5' helicase BLM</fullName>
    </alternativeName>
</protein>
<evidence type="ECO:0000259" key="9">
    <source>
        <dbReference type="PROSITE" id="PS51194"/>
    </source>
</evidence>
<dbReference type="GO" id="GO:0003677">
    <property type="term" value="F:DNA binding"/>
    <property type="evidence" value="ECO:0007669"/>
    <property type="project" value="UniProtKB-KW"/>
</dbReference>
<keyword evidence="4" id="KW-0539">Nucleus</keyword>
<dbReference type="EnsemblMetazoa" id="Aqu2.1.40431_001">
    <property type="protein sequence ID" value="Aqu2.1.40431_001"/>
    <property type="gene ID" value="Aqu2.1.40431"/>
</dbReference>
<dbReference type="GO" id="GO:0005737">
    <property type="term" value="C:cytoplasm"/>
    <property type="evidence" value="ECO:0007669"/>
    <property type="project" value="TreeGrafter"/>
</dbReference>
<dbReference type="eggNOG" id="KOG0351">
    <property type="taxonomic scope" value="Eukaryota"/>
</dbReference>
<dbReference type="Gene3D" id="3.40.50.300">
    <property type="entry name" value="P-loop containing nucleotide triphosphate hydrolases"/>
    <property type="match status" value="3"/>
</dbReference>
<feature type="domain" description="Helicase C-terminal" evidence="9">
    <location>
        <begin position="176"/>
        <end position="327"/>
    </location>
</feature>
<dbReference type="Pfam" id="PF00271">
    <property type="entry name" value="Helicase_C"/>
    <property type="match status" value="1"/>
</dbReference>
<organism evidence="10">
    <name type="scientific">Amphimedon queenslandica</name>
    <name type="common">Sponge</name>
    <dbReference type="NCBI Taxonomy" id="400682"/>
    <lineage>
        <taxon>Eukaryota</taxon>
        <taxon>Metazoa</taxon>
        <taxon>Porifera</taxon>
        <taxon>Demospongiae</taxon>
        <taxon>Heteroscleromorpha</taxon>
        <taxon>Haplosclerida</taxon>
        <taxon>Niphatidae</taxon>
        <taxon>Amphimedon</taxon>
    </lineage>
</organism>
<evidence type="ECO:0000256" key="3">
    <source>
        <dbReference type="ARBA" id="ARBA00023235"/>
    </source>
</evidence>
<dbReference type="EC" id="5.6.2.4" evidence="6"/>
<dbReference type="GO" id="GO:0000724">
    <property type="term" value="P:double-strand break repair via homologous recombination"/>
    <property type="evidence" value="ECO:0007669"/>
    <property type="project" value="TreeGrafter"/>
</dbReference>
<dbReference type="STRING" id="400682.A0A1X7VJA5"/>
<dbReference type="SMART" id="SM00490">
    <property type="entry name" value="HELICc"/>
    <property type="match status" value="1"/>
</dbReference>
<keyword evidence="2" id="KW-0238">DNA-binding</keyword>
<evidence type="ECO:0000256" key="1">
    <source>
        <dbReference type="ARBA" id="ARBA00005446"/>
    </source>
</evidence>
<evidence type="ECO:0000256" key="5">
    <source>
        <dbReference type="ARBA" id="ARBA00034617"/>
    </source>
</evidence>
<accession>A0A1X7VJA5</accession>
<sequence length="327" mass="36850">MAGCRSSYFDDASVNSALLESLTKFGLYSFKEEQKKAITIFLQKKDVFVISPTGLTAVCIGDCEDEDSIIKGEYQLVFVSPETFLVKQKWRRMLGNDVYQERLVALVIDEAHCVRTCIVPKVNIMALTATASDTLVSHIIHDTGMARPEIVSVSPNKENLCFGVQKILSMHETFTPLIQSLQLKRTNFRRTIIFCQQQWHCGQLYQLFRTQMSDDLLDPIVSPPFMLQNRLVDVFCKGTEDLVKDNIASQITKSDSKVRVLICTAACGMGVDCAGVERVIHWGPPNDVESYIQQTGRCGRSGQKSQCILLFTTWGLRPRLSYDFTHV</sequence>
<proteinExistence type="inferred from homology"/>
<evidence type="ECO:0000256" key="7">
    <source>
        <dbReference type="ARBA" id="ARBA00044542"/>
    </source>
</evidence>
<evidence type="ECO:0000256" key="6">
    <source>
        <dbReference type="ARBA" id="ARBA00034808"/>
    </source>
</evidence>
<evidence type="ECO:0000256" key="4">
    <source>
        <dbReference type="ARBA" id="ARBA00023242"/>
    </source>
</evidence>
<comment type="catalytic activity">
    <reaction evidence="5">
        <text>Couples ATP hydrolysis with the unwinding of duplex DNA by translocating in the 3'-5' direction.</text>
        <dbReference type="EC" id="5.6.2.4"/>
    </reaction>
</comment>
<feature type="domain" description="Helicase ATP-binding" evidence="8">
    <location>
        <begin position="64"/>
        <end position="149"/>
    </location>
</feature>
<dbReference type="InterPro" id="IPR027417">
    <property type="entry name" value="P-loop_NTPase"/>
</dbReference>
<dbReference type="PANTHER" id="PTHR13710">
    <property type="entry name" value="DNA HELICASE RECQ FAMILY MEMBER"/>
    <property type="match status" value="1"/>
</dbReference>
<evidence type="ECO:0000313" key="10">
    <source>
        <dbReference type="EnsemblMetazoa" id="Aqu2.1.40431_001"/>
    </source>
</evidence>
<dbReference type="PANTHER" id="PTHR13710:SF153">
    <property type="entry name" value="RECQ-LIKE DNA HELICASE BLM"/>
    <property type="match status" value="1"/>
</dbReference>
<evidence type="ECO:0000259" key="8">
    <source>
        <dbReference type="PROSITE" id="PS51192"/>
    </source>
</evidence>
<dbReference type="AlphaFoldDB" id="A0A1X7VJA5"/>
<dbReference type="InterPro" id="IPR001650">
    <property type="entry name" value="Helicase_C-like"/>
</dbReference>
<keyword evidence="3" id="KW-0413">Isomerase</keyword>
<evidence type="ECO:0000256" key="2">
    <source>
        <dbReference type="ARBA" id="ARBA00023125"/>
    </source>
</evidence>
<dbReference type="SUPFAM" id="SSF52540">
    <property type="entry name" value="P-loop containing nucleoside triphosphate hydrolases"/>
    <property type="match status" value="1"/>
</dbReference>
<reference evidence="10" key="1">
    <citation type="submission" date="2017-05" db="UniProtKB">
        <authorList>
            <consortium name="EnsemblMetazoa"/>
        </authorList>
    </citation>
    <scope>IDENTIFICATION</scope>
</reference>
<dbReference type="InterPro" id="IPR014001">
    <property type="entry name" value="Helicase_ATP-bd"/>
</dbReference>
<dbReference type="OrthoDB" id="6086888at2759"/>
<dbReference type="GO" id="GO:0009378">
    <property type="term" value="F:four-way junction helicase activity"/>
    <property type="evidence" value="ECO:0007669"/>
    <property type="project" value="TreeGrafter"/>
</dbReference>
<dbReference type="GO" id="GO:0043138">
    <property type="term" value="F:3'-5' DNA helicase activity"/>
    <property type="evidence" value="ECO:0007669"/>
    <property type="project" value="UniProtKB-EC"/>
</dbReference>
<name>A0A1X7VJA5_AMPQE</name>
<comment type="similarity">
    <text evidence="1">Belongs to the helicase family. RecQ subfamily.</text>
</comment>
<dbReference type="GO" id="GO:0005694">
    <property type="term" value="C:chromosome"/>
    <property type="evidence" value="ECO:0007669"/>
    <property type="project" value="TreeGrafter"/>
</dbReference>
<dbReference type="PROSITE" id="PS51194">
    <property type="entry name" value="HELICASE_CTER"/>
    <property type="match status" value="1"/>
</dbReference>
<dbReference type="PROSITE" id="PS51192">
    <property type="entry name" value="HELICASE_ATP_BIND_1"/>
    <property type="match status" value="1"/>
</dbReference>
<dbReference type="GO" id="GO:0005634">
    <property type="term" value="C:nucleus"/>
    <property type="evidence" value="ECO:0007669"/>
    <property type="project" value="TreeGrafter"/>
</dbReference>